<protein>
    <submittedName>
        <fullName evidence="1">Uncharacterized protein</fullName>
    </submittedName>
</protein>
<dbReference type="AlphaFoldDB" id="Q0VL59"/>
<dbReference type="Proteomes" id="UP000008871">
    <property type="component" value="Chromosome"/>
</dbReference>
<gene>
    <name evidence="1" type="ordered locus">ABO_2641</name>
</gene>
<dbReference type="OrthoDB" id="6078092at2"/>
<proteinExistence type="predicted"/>
<evidence type="ECO:0000313" key="2">
    <source>
        <dbReference type="Proteomes" id="UP000008871"/>
    </source>
</evidence>
<accession>Q0VL59</accession>
<dbReference type="EMBL" id="AM286690">
    <property type="protein sequence ID" value="CAL18089.1"/>
    <property type="molecule type" value="Genomic_DNA"/>
</dbReference>
<dbReference type="RefSeq" id="WP_011589912.1">
    <property type="nucleotide sequence ID" value="NC_008260.1"/>
</dbReference>
<organism evidence="1 2">
    <name type="scientific">Alcanivorax borkumensis (strain ATCC 700651 / DSM 11573 / NCIMB 13689 / SK2)</name>
    <dbReference type="NCBI Taxonomy" id="393595"/>
    <lineage>
        <taxon>Bacteria</taxon>
        <taxon>Pseudomonadati</taxon>
        <taxon>Pseudomonadota</taxon>
        <taxon>Gammaproteobacteria</taxon>
        <taxon>Oceanospirillales</taxon>
        <taxon>Alcanivoracaceae</taxon>
        <taxon>Alcanivorax</taxon>
    </lineage>
</organism>
<evidence type="ECO:0000313" key="1">
    <source>
        <dbReference type="EMBL" id="CAL18089.1"/>
    </source>
</evidence>
<keyword evidence="2" id="KW-1185">Reference proteome</keyword>
<sequence>MSATAIASEVTGYTAPESGQAATAAGVDANFQALISTINDNNERVSALEAASGEAVDLSDIISGSTYQLFFSGGIIELDQGGGANLEHYAGATFFTFNADGSLEEVFNERGRFISLDQNTNCDENGFNCEHYVDTWQDNNEVDTGSWSVSGQNVNVTWSDGSSDTFKPAADGEIIMGGGSKLDEGGHVWSGYFCRSGCKNCLTAIMKRDEMHARSVNGSGVFSGRPGQVPECMSFGISTVSPPFPRTVWPNKWHSCRSFPQENPAPA</sequence>
<dbReference type="HOGENOM" id="CLU_1040655_0_0_6"/>
<dbReference type="KEGG" id="abo:ABO_2641"/>
<reference evidence="1 2" key="1">
    <citation type="journal article" date="2006" name="Nat. Biotechnol.">
        <title>Genome sequence of the ubiquitous hydrocarbon-degrading marine bacterium Alcanivorax borkumensis.</title>
        <authorList>
            <person name="Schneiker S."/>
            <person name="Martins dos Santos V.A.P."/>
            <person name="Bartels D."/>
            <person name="Bekel T."/>
            <person name="Brecht M."/>
            <person name="Buhrmester J."/>
            <person name="Chernikova T.N."/>
            <person name="Denaro R."/>
            <person name="Ferrer M."/>
            <person name="Gertler C."/>
            <person name="Goesmann A."/>
            <person name="Golyshina O.V."/>
            <person name="Kaminski F."/>
            <person name="Khachane A.N."/>
            <person name="Lang S."/>
            <person name="Linke B."/>
            <person name="McHardy A.C."/>
            <person name="Meyer F."/>
            <person name="Nechitaylo T."/>
            <person name="Puehler A."/>
            <person name="Regenhardt D."/>
            <person name="Rupp O."/>
            <person name="Sabirova J.S."/>
            <person name="Selbitschka W."/>
            <person name="Yakimov M.M."/>
            <person name="Timmis K.N."/>
            <person name="Vorhoelter F.-J."/>
            <person name="Weidner S."/>
            <person name="Kaiser O."/>
            <person name="Golyshin P.N."/>
        </authorList>
    </citation>
    <scope>NUCLEOTIDE SEQUENCE [LARGE SCALE GENOMIC DNA]</scope>
    <source>
        <strain evidence="2">ATCC 700651 / DSM 11573 / NCIMB 13689 / SK2</strain>
    </source>
</reference>
<name>Q0VL59_ALCBS</name>